<feature type="compositionally biased region" description="Acidic residues" evidence="1">
    <location>
        <begin position="92"/>
        <end position="103"/>
    </location>
</feature>
<sequence>MHKTHNTNIERLIKGIETLKTQNQALTDKNQQLHAKLREYENSFNQRMELKQIETAILKYHHRKDEQEARLRNEIRELREHVKSLQNQIDERNEESDENEMDVMQEKTRNQILQLIKQLNG</sequence>
<reference evidence="2 3" key="1">
    <citation type="journal article" date="2013" name="Curr. Biol.">
        <title>Shared signatures of parasitism and phylogenomics unite Cryptomycota and microsporidia.</title>
        <authorList>
            <person name="James T.Y."/>
            <person name="Pelin A."/>
            <person name="Bonen L."/>
            <person name="Ahrendt S."/>
            <person name="Sain D."/>
            <person name="Corradi N."/>
            <person name="Stajich J.E."/>
        </authorList>
    </citation>
    <scope>NUCLEOTIDE SEQUENCE [LARGE SCALE GENOMIC DNA]</scope>
    <source>
        <strain evidence="2 3">CSF55</strain>
    </source>
</reference>
<evidence type="ECO:0000256" key="1">
    <source>
        <dbReference type="SAM" id="MobiDB-lite"/>
    </source>
</evidence>
<evidence type="ECO:0000313" key="2">
    <source>
        <dbReference type="EMBL" id="EPZ35568.1"/>
    </source>
</evidence>
<keyword evidence="3" id="KW-1185">Reference proteome</keyword>
<feature type="region of interest" description="Disordered" evidence="1">
    <location>
        <begin position="86"/>
        <end position="107"/>
    </location>
</feature>
<dbReference type="EMBL" id="KE560811">
    <property type="protein sequence ID" value="EPZ35568.1"/>
    <property type="molecule type" value="Genomic_DNA"/>
</dbReference>
<evidence type="ECO:0000313" key="3">
    <source>
        <dbReference type="Proteomes" id="UP000030755"/>
    </source>
</evidence>
<protein>
    <submittedName>
        <fullName evidence="2">Uncharacterized protein</fullName>
    </submittedName>
</protein>
<dbReference type="Proteomes" id="UP000030755">
    <property type="component" value="Unassembled WGS sequence"/>
</dbReference>
<dbReference type="HOGENOM" id="CLU_2039387_0_0_1"/>
<organism evidence="2 3">
    <name type="scientific">Rozella allomycis (strain CSF55)</name>
    <dbReference type="NCBI Taxonomy" id="988480"/>
    <lineage>
        <taxon>Eukaryota</taxon>
        <taxon>Fungi</taxon>
        <taxon>Fungi incertae sedis</taxon>
        <taxon>Cryptomycota</taxon>
        <taxon>Cryptomycota incertae sedis</taxon>
        <taxon>Rozella</taxon>
    </lineage>
</organism>
<name>A0A075B3T3_ROZAC</name>
<dbReference type="AlphaFoldDB" id="A0A075B3T3"/>
<gene>
    <name evidence="2" type="ORF">O9G_005134</name>
</gene>
<proteinExistence type="predicted"/>
<accession>A0A075B3T3</accession>